<dbReference type="SMART" id="SM00320">
    <property type="entry name" value="WD40"/>
    <property type="match status" value="1"/>
</dbReference>
<dbReference type="SUPFAM" id="SSF50978">
    <property type="entry name" value="WD40 repeat-like"/>
    <property type="match status" value="1"/>
</dbReference>
<feature type="repeat" description="WD" evidence="5">
    <location>
        <begin position="127"/>
        <end position="168"/>
    </location>
</feature>
<name>A0A183GT30_HELPZ</name>
<evidence type="ECO:0000256" key="1">
    <source>
        <dbReference type="ARBA" id="ARBA00009768"/>
    </source>
</evidence>
<dbReference type="InterPro" id="IPR036322">
    <property type="entry name" value="WD40_repeat_dom_sf"/>
</dbReference>
<evidence type="ECO:0000313" key="7">
    <source>
        <dbReference type="Proteomes" id="UP000050761"/>
    </source>
</evidence>
<evidence type="ECO:0000256" key="2">
    <source>
        <dbReference type="ARBA" id="ARBA00022574"/>
    </source>
</evidence>
<evidence type="ECO:0000256" key="3">
    <source>
        <dbReference type="ARBA" id="ARBA00022737"/>
    </source>
</evidence>
<accession>A0A183GT30</accession>
<dbReference type="AlphaFoldDB" id="A0A183GT30"/>
<dbReference type="WBParaSite" id="HPBE_0002585001-mRNA-1">
    <property type="protein sequence ID" value="HPBE_0002585001-mRNA-1"/>
    <property type="gene ID" value="HPBE_0002585001"/>
</dbReference>
<keyword evidence="2 5" id="KW-0853">WD repeat</keyword>
<keyword evidence="4" id="KW-0807">Transducer</keyword>
<gene>
    <name evidence="6" type="ORF">HPBE_LOCUS25849</name>
</gene>
<reference evidence="8" key="2">
    <citation type="submission" date="2019-09" db="UniProtKB">
        <authorList>
            <consortium name="WormBaseParasite"/>
        </authorList>
    </citation>
    <scope>IDENTIFICATION</scope>
</reference>
<dbReference type="PANTHER" id="PTHR19850">
    <property type="entry name" value="GUANINE NUCLEOTIDE-BINDING PROTEIN BETA G PROTEIN BETA"/>
    <property type="match status" value="1"/>
</dbReference>
<accession>A0A3P8EI04</accession>
<proteinExistence type="inferred from homology"/>
<protein>
    <submittedName>
        <fullName evidence="8">WD_REPEATS_REGION domain-containing protein</fullName>
    </submittedName>
</protein>
<comment type="similarity">
    <text evidence="1">Belongs to the WD repeat G protein beta family.</text>
</comment>
<dbReference type="Proteomes" id="UP000050761">
    <property type="component" value="Unassembled WGS sequence"/>
</dbReference>
<organism evidence="7 8">
    <name type="scientific">Heligmosomoides polygyrus</name>
    <name type="common">Parasitic roundworm</name>
    <dbReference type="NCBI Taxonomy" id="6339"/>
    <lineage>
        <taxon>Eukaryota</taxon>
        <taxon>Metazoa</taxon>
        <taxon>Ecdysozoa</taxon>
        <taxon>Nematoda</taxon>
        <taxon>Chromadorea</taxon>
        <taxon>Rhabditida</taxon>
        <taxon>Rhabditina</taxon>
        <taxon>Rhabditomorpha</taxon>
        <taxon>Strongyloidea</taxon>
        <taxon>Heligmosomidae</taxon>
        <taxon>Heligmosomoides</taxon>
    </lineage>
</organism>
<keyword evidence="7" id="KW-1185">Reference proteome</keyword>
<dbReference type="GO" id="GO:0007165">
    <property type="term" value="P:signal transduction"/>
    <property type="evidence" value="ECO:0007669"/>
    <property type="project" value="UniProtKB-KW"/>
</dbReference>
<dbReference type="InterPro" id="IPR016346">
    <property type="entry name" value="G-protein_beta_1-5"/>
</dbReference>
<dbReference type="InterPro" id="IPR001680">
    <property type="entry name" value="WD40_rpt"/>
</dbReference>
<dbReference type="InterPro" id="IPR001632">
    <property type="entry name" value="WD40_G-protein_beta-like"/>
</dbReference>
<reference evidence="6 7" key="1">
    <citation type="submission" date="2018-11" db="EMBL/GenBank/DDBJ databases">
        <authorList>
            <consortium name="Pathogen Informatics"/>
        </authorList>
    </citation>
    <scope>NUCLEOTIDE SEQUENCE [LARGE SCALE GENOMIC DNA]</scope>
</reference>
<evidence type="ECO:0000256" key="4">
    <source>
        <dbReference type="ARBA" id="ARBA00023224"/>
    </source>
</evidence>
<dbReference type="InterPro" id="IPR015943">
    <property type="entry name" value="WD40/YVTN_repeat-like_dom_sf"/>
</dbReference>
<evidence type="ECO:0000313" key="8">
    <source>
        <dbReference type="WBParaSite" id="HPBE_0002585001-mRNA-1"/>
    </source>
</evidence>
<dbReference type="EMBL" id="UZAH01038704">
    <property type="protein sequence ID" value="VDP54250.1"/>
    <property type="molecule type" value="Genomic_DNA"/>
</dbReference>
<dbReference type="PROSITE" id="PS50082">
    <property type="entry name" value="WD_REPEATS_2"/>
    <property type="match status" value="1"/>
</dbReference>
<evidence type="ECO:0000256" key="5">
    <source>
        <dbReference type="PROSITE-ProRule" id="PRU00221"/>
    </source>
</evidence>
<dbReference type="OrthoDB" id="10255630at2759"/>
<keyword evidence="3" id="KW-0677">Repeat</keyword>
<sequence>MCKVVFQVKKRKEKENGEGEMRTANNCYSTATIIIRIRERVHCDCPSVARGQLWVVVQKGKQRLPAASFELSEFVHHTYCGFPLLPAPLMLQVYEEARKAANDTTLASVASNLEPIGRIQMRTRRTLRGHLAKIYAMHWASDSRNLVSASQDGKLIVWDSYTTNKVSVLLGIVYELTRASFWE</sequence>
<dbReference type="PROSITE" id="PS50294">
    <property type="entry name" value="WD_REPEATS_REGION"/>
    <property type="match status" value="1"/>
</dbReference>
<dbReference type="Pfam" id="PF00400">
    <property type="entry name" value="WD40"/>
    <property type="match status" value="1"/>
</dbReference>
<evidence type="ECO:0000313" key="6">
    <source>
        <dbReference type="EMBL" id="VDP54250.1"/>
    </source>
</evidence>
<dbReference type="Gene3D" id="2.130.10.10">
    <property type="entry name" value="YVTN repeat-like/Quinoprotein amine dehydrogenase"/>
    <property type="match status" value="1"/>
</dbReference>
<dbReference type="PRINTS" id="PR00319">
    <property type="entry name" value="GPROTEINB"/>
</dbReference>